<evidence type="ECO:0000313" key="3">
    <source>
        <dbReference type="EMBL" id="MDQ1098219.1"/>
    </source>
</evidence>
<proteinExistence type="predicted"/>
<keyword evidence="2" id="KW-0472">Membrane</keyword>
<keyword evidence="2" id="KW-0812">Transmembrane</keyword>
<sequence>MKEFDIEKLERKNIYKVPEDMFKNIQDNVMNDVKARRKAPVFKLNWAYAAAASIALVFGATFVLNSGGDDPVNDTASTTKNYAAEAAPARESEQAYEVLQSDLTSVEKNNQTSENRGNNSGYAQAVTDQSNKKPQTVKTVSKQTEAQMNEYLDSFSSAEISELANNSTQDVYLDLYN</sequence>
<keyword evidence="2" id="KW-1133">Transmembrane helix</keyword>
<protein>
    <recommendedName>
        <fullName evidence="5">Anti-sigma factor</fullName>
    </recommendedName>
</protein>
<organism evidence="3 4">
    <name type="scientific">Chryseobacterium camelliae</name>
    <dbReference type="NCBI Taxonomy" id="1265445"/>
    <lineage>
        <taxon>Bacteria</taxon>
        <taxon>Pseudomonadati</taxon>
        <taxon>Bacteroidota</taxon>
        <taxon>Flavobacteriia</taxon>
        <taxon>Flavobacteriales</taxon>
        <taxon>Weeksellaceae</taxon>
        <taxon>Chryseobacterium group</taxon>
        <taxon>Chryseobacterium</taxon>
    </lineage>
</organism>
<dbReference type="EMBL" id="JAUTAL010000001">
    <property type="protein sequence ID" value="MDQ1098219.1"/>
    <property type="molecule type" value="Genomic_DNA"/>
</dbReference>
<evidence type="ECO:0000256" key="2">
    <source>
        <dbReference type="SAM" id="Phobius"/>
    </source>
</evidence>
<accession>A0ABU0TMF1</accession>
<evidence type="ECO:0000256" key="1">
    <source>
        <dbReference type="SAM" id="MobiDB-lite"/>
    </source>
</evidence>
<feature type="region of interest" description="Disordered" evidence="1">
    <location>
        <begin position="108"/>
        <end position="142"/>
    </location>
</feature>
<gene>
    <name evidence="3" type="ORF">QE404_003366</name>
</gene>
<evidence type="ECO:0008006" key="5">
    <source>
        <dbReference type="Google" id="ProtNLM"/>
    </source>
</evidence>
<name>A0ABU0TMF1_9FLAO</name>
<keyword evidence="4" id="KW-1185">Reference proteome</keyword>
<feature type="transmembrane region" description="Helical" evidence="2">
    <location>
        <begin position="44"/>
        <end position="64"/>
    </location>
</feature>
<reference evidence="3 4" key="1">
    <citation type="submission" date="2023-07" db="EMBL/GenBank/DDBJ databases">
        <title>Functional and genomic diversity of the sorghum phyllosphere microbiome.</title>
        <authorList>
            <person name="Shade A."/>
        </authorList>
    </citation>
    <scope>NUCLEOTIDE SEQUENCE [LARGE SCALE GENOMIC DNA]</scope>
    <source>
        <strain evidence="3 4">SORGH_AS_1064</strain>
    </source>
</reference>
<dbReference type="RefSeq" id="WP_307452330.1">
    <property type="nucleotide sequence ID" value="NZ_JAUTAL010000001.1"/>
</dbReference>
<dbReference type="Proteomes" id="UP001225072">
    <property type="component" value="Unassembled WGS sequence"/>
</dbReference>
<comment type="caution">
    <text evidence="3">The sequence shown here is derived from an EMBL/GenBank/DDBJ whole genome shotgun (WGS) entry which is preliminary data.</text>
</comment>
<feature type="region of interest" description="Disordered" evidence="1">
    <location>
        <begin position="74"/>
        <end position="96"/>
    </location>
</feature>
<evidence type="ECO:0000313" key="4">
    <source>
        <dbReference type="Proteomes" id="UP001225072"/>
    </source>
</evidence>